<keyword evidence="4 12" id="KW-0645">Protease</keyword>
<evidence type="ECO:0000256" key="1">
    <source>
        <dbReference type="ARBA" id="ARBA00004651"/>
    </source>
</evidence>
<keyword evidence="5 12" id="KW-0812">Transmembrane</keyword>
<proteinExistence type="inferred from homology"/>
<feature type="domain" description="Peptidase M48" evidence="13">
    <location>
        <begin position="82"/>
        <end position="291"/>
    </location>
</feature>
<reference evidence="14 15" key="1">
    <citation type="submission" date="2020-08" db="EMBL/GenBank/DDBJ databases">
        <title>Genomic Encyclopedia of Type Strains, Phase IV (KMG-IV): sequencing the most valuable type-strain genomes for metagenomic binning, comparative biology and taxonomic classification.</title>
        <authorList>
            <person name="Goeker M."/>
        </authorList>
    </citation>
    <scope>NUCLEOTIDE SEQUENCE [LARGE SCALE GENOMIC DNA]</scope>
    <source>
        <strain evidence="14 15">DSM 27165</strain>
    </source>
</reference>
<dbReference type="Gene3D" id="3.30.2010.10">
    <property type="entry name" value="Metalloproteases ('zincins'), catalytic domain"/>
    <property type="match status" value="1"/>
</dbReference>
<dbReference type="NCBIfam" id="NF003965">
    <property type="entry name" value="PRK05457.1"/>
    <property type="match status" value="1"/>
</dbReference>
<dbReference type="CDD" id="cd07335">
    <property type="entry name" value="M48B_HtpX_like"/>
    <property type="match status" value="1"/>
</dbReference>
<keyword evidence="14" id="KW-0346">Stress response</keyword>
<keyword evidence="15" id="KW-1185">Reference proteome</keyword>
<dbReference type="EC" id="3.4.24.-" evidence="12"/>
<comment type="cofactor">
    <cofactor evidence="12">
        <name>Zn(2+)</name>
        <dbReference type="ChEBI" id="CHEBI:29105"/>
    </cofactor>
    <text evidence="12">Binds 1 zinc ion per subunit.</text>
</comment>
<dbReference type="Pfam" id="PF01435">
    <property type="entry name" value="Peptidase_M48"/>
    <property type="match status" value="1"/>
</dbReference>
<dbReference type="GO" id="GO:0008270">
    <property type="term" value="F:zinc ion binding"/>
    <property type="evidence" value="ECO:0007669"/>
    <property type="project" value="UniProtKB-UniRule"/>
</dbReference>
<evidence type="ECO:0000256" key="10">
    <source>
        <dbReference type="ARBA" id="ARBA00023049"/>
    </source>
</evidence>
<name>A0A840ML97_9PROT</name>
<dbReference type="EMBL" id="JACHHY010000005">
    <property type="protein sequence ID" value="MBB5017909.1"/>
    <property type="molecule type" value="Genomic_DNA"/>
</dbReference>
<feature type="binding site" evidence="12">
    <location>
        <position position="225"/>
    </location>
    <ligand>
        <name>Zn(2+)</name>
        <dbReference type="ChEBI" id="CHEBI:29105"/>
        <note>catalytic</note>
    </ligand>
</feature>
<comment type="similarity">
    <text evidence="2 12">Belongs to the peptidase M48B family.</text>
</comment>
<evidence type="ECO:0000313" key="15">
    <source>
        <dbReference type="Proteomes" id="UP000575898"/>
    </source>
</evidence>
<dbReference type="HAMAP" id="MF_00188">
    <property type="entry name" value="Pept_M48_protease_HtpX"/>
    <property type="match status" value="1"/>
</dbReference>
<evidence type="ECO:0000256" key="9">
    <source>
        <dbReference type="ARBA" id="ARBA00022989"/>
    </source>
</evidence>
<comment type="caution">
    <text evidence="14">The sequence shown here is derived from an EMBL/GenBank/DDBJ whole genome shotgun (WGS) entry which is preliminary data.</text>
</comment>
<feature type="binding site" evidence="12">
    <location>
        <position position="148"/>
    </location>
    <ligand>
        <name>Zn(2+)</name>
        <dbReference type="ChEBI" id="CHEBI:29105"/>
        <note>catalytic</note>
    </ligand>
</feature>
<feature type="transmembrane region" description="Helical" evidence="12">
    <location>
        <begin position="196"/>
        <end position="220"/>
    </location>
</feature>
<evidence type="ECO:0000256" key="4">
    <source>
        <dbReference type="ARBA" id="ARBA00022670"/>
    </source>
</evidence>
<dbReference type="RefSeq" id="WP_184036392.1">
    <property type="nucleotide sequence ID" value="NZ_JACHHY010000005.1"/>
</dbReference>
<feature type="binding site" evidence="12">
    <location>
        <position position="144"/>
    </location>
    <ligand>
        <name>Zn(2+)</name>
        <dbReference type="ChEBI" id="CHEBI:29105"/>
        <note>catalytic</note>
    </ligand>
</feature>
<accession>A0A840ML97</accession>
<dbReference type="GO" id="GO:0006508">
    <property type="term" value="P:proteolysis"/>
    <property type="evidence" value="ECO:0007669"/>
    <property type="project" value="UniProtKB-KW"/>
</dbReference>
<dbReference type="Proteomes" id="UP000575898">
    <property type="component" value="Unassembled WGS sequence"/>
</dbReference>
<dbReference type="GO" id="GO:0005886">
    <property type="term" value="C:plasma membrane"/>
    <property type="evidence" value="ECO:0007669"/>
    <property type="project" value="UniProtKB-SubCell"/>
</dbReference>
<feature type="transmembrane region" description="Helical" evidence="12">
    <location>
        <begin position="5"/>
        <end position="26"/>
    </location>
</feature>
<dbReference type="InterPro" id="IPR022919">
    <property type="entry name" value="Pept_M48_protease_HtpX"/>
</dbReference>
<dbReference type="PANTHER" id="PTHR43221:SF1">
    <property type="entry name" value="PROTEASE HTPX"/>
    <property type="match status" value="1"/>
</dbReference>
<evidence type="ECO:0000256" key="12">
    <source>
        <dbReference type="HAMAP-Rule" id="MF_00188"/>
    </source>
</evidence>
<keyword evidence="8 12" id="KW-0862">Zinc</keyword>
<dbReference type="AlphaFoldDB" id="A0A840ML97"/>
<comment type="subcellular location">
    <subcellularLocation>
        <location evidence="1 12">Cell membrane</location>
        <topology evidence="1 12">Multi-pass membrane protein</topology>
    </subcellularLocation>
</comment>
<feature type="transmembrane region" description="Helical" evidence="12">
    <location>
        <begin position="154"/>
        <end position="176"/>
    </location>
</feature>
<gene>
    <name evidence="12" type="primary">htpX</name>
    <name evidence="14" type="ORF">HNQ59_001179</name>
</gene>
<evidence type="ECO:0000256" key="2">
    <source>
        <dbReference type="ARBA" id="ARBA00009779"/>
    </source>
</evidence>
<evidence type="ECO:0000313" key="14">
    <source>
        <dbReference type="EMBL" id="MBB5017909.1"/>
    </source>
</evidence>
<keyword evidence="9 12" id="KW-1133">Transmembrane helix</keyword>
<dbReference type="InterPro" id="IPR001915">
    <property type="entry name" value="Peptidase_M48"/>
</dbReference>
<evidence type="ECO:0000256" key="11">
    <source>
        <dbReference type="ARBA" id="ARBA00023136"/>
    </source>
</evidence>
<organism evidence="14 15">
    <name type="scientific">Chitinivorax tropicus</name>
    <dbReference type="NCBI Taxonomy" id="714531"/>
    <lineage>
        <taxon>Bacteria</taxon>
        <taxon>Pseudomonadati</taxon>
        <taxon>Pseudomonadota</taxon>
        <taxon>Betaproteobacteria</taxon>
        <taxon>Chitinivorax</taxon>
    </lineage>
</organism>
<evidence type="ECO:0000256" key="3">
    <source>
        <dbReference type="ARBA" id="ARBA00022475"/>
    </source>
</evidence>
<sequence>MKRVILLIATNIGVMLVLSIVASMLGVNRYLTANGLNLGMLLVFAAIMGFGGAFISLLLSKTIAKWSTGARVIEQPATEAEYWLVNTVRKLAERANLPMPEVAIYDGEPNAFATGASKSNSLVAVSTGLLHSMTEEEVEAVLAHEVAHIANGDMVTLTLIQGVVNTFVFFLARVVGYLVDSFLKRNDDESSSGTGIGYMITVFICEILFGILASVIVMYFSRQREYRADAGAAQLLGSPTNMIAALRRLGGMQAGALPQNMAASGISGGGGWASMFSSHPALEDRIAALQSAR</sequence>
<dbReference type="PANTHER" id="PTHR43221">
    <property type="entry name" value="PROTEASE HTPX"/>
    <property type="match status" value="1"/>
</dbReference>
<keyword evidence="6 12" id="KW-0479">Metal-binding</keyword>
<keyword evidence="7 12" id="KW-0378">Hydrolase</keyword>
<evidence type="ECO:0000256" key="8">
    <source>
        <dbReference type="ARBA" id="ARBA00022833"/>
    </source>
</evidence>
<evidence type="ECO:0000256" key="7">
    <source>
        <dbReference type="ARBA" id="ARBA00022801"/>
    </source>
</evidence>
<evidence type="ECO:0000256" key="6">
    <source>
        <dbReference type="ARBA" id="ARBA00022723"/>
    </source>
</evidence>
<keyword evidence="11 12" id="KW-0472">Membrane</keyword>
<evidence type="ECO:0000256" key="5">
    <source>
        <dbReference type="ARBA" id="ARBA00022692"/>
    </source>
</evidence>
<protein>
    <recommendedName>
        <fullName evidence="12">Protease HtpX homolog</fullName>
        <ecNumber evidence="12">3.4.24.-</ecNumber>
    </recommendedName>
</protein>
<keyword evidence="3 12" id="KW-1003">Cell membrane</keyword>
<feature type="transmembrane region" description="Helical" evidence="12">
    <location>
        <begin position="38"/>
        <end position="59"/>
    </location>
</feature>
<dbReference type="GO" id="GO:0004222">
    <property type="term" value="F:metalloendopeptidase activity"/>
    <property type="evidence" value="ECO:0007669"/>
    <property type="project" value="UniProtKB-UniRule"/>
</dbReference>
<evidence type="ECO:0000259" key="13">
    <source>
        <dbReference type="Pfam" id="PF01435"/>
    </source>
</evidence>
<dbReference type="InterPro" id="IPR050083">
    <property type="entry name" value="HtpX_protease"/>
</dbReference>
<feature type="active site" evidence="12">
    <location>
        <position position="145"/>
    </location>
</feature>
<keyword evidence="10 12" id="KW-0482">Metalloprotease</keyword>